<dbReference type="Pfam" id="PF07992">
    <property type="entry name" value="Pyr_redox_2"/>
    <property type="match status" value="1"/>
</dbReference>
<dbReference type="Gene3D" id="1.10.630.10">
    <property type="entry name" value="Cytochrome P450"/>
    <property type="match status" value="1"/>
</dbReference>
<keyword evidence="3" id="KW-0560">Oxidoreductase</keyword>
<dbReference type="Gene3D" id="3.20.20.140">
    <property type="entry name" value="Metal-dependent hydrolases"/>
    <property type="match status" value="1"/>
</dbReference>
<dbReference type="InterPro" id="IPR008257">
    <property type="entry name" value="Pept_M19"/>
</dbReference>
<dbReference type="Gene3D" id="3.50.50.60">
    <property type="entry name" value="FAD/NAD(P)-binding domain"/>
    <property type="match status" value="2"/>
</dbReference>
<dbReference type="PANTHER" id="PTHR10443:SF12">
    <property type="entry name" value="DIPEPTIDASE"/>
    <property type="match status" value="1"/>
</dbReference>
<feature type="binding site" description="axial binding residue" evidence="5">
    <location>
        <position position="1387"/>
    </location>
    <ligand>
        <name>heme</name>
        <dbReference type="ChEBI" id="CHEBI:30413"/>
    </ligand>
    <ligandPart>
        <name>Fe</name>
        <dbReference type="ChEBI" id="CHEBI:18248"/>
    </ligandPart>
</feature>
<feature type="domain" description="FAD/NAD(P)-binding" evidence="7">
    <location>
        <begin position="631"/>
        <end position="927"/>
    </location>
</feature>
<comment type="similarity">
    <text evidence="6">Belongs to the metallo-dependent hydrolases superfamily. Peptidase M19 family.</text>
</comment>
<evidence type="ECO:0000256" key="4">
    <source>
        <dbReference type="ARBA" id="ARBA00023004"/>
    </source>
</evidence>
<evidence type="ECO:0000256" key="1">
    <source>
        <dbReference type="ARBA" id="ARBA00022723"/>
    </source>
</evidence>
<accession>A0A8H6Q964</accession>
<evidence type="ECO:0000256" key="2">
    <source>
        <dbReference type="ARBA" id="ARBA00022997"/>
    </source>
</evidence>
<reference evidence="8" key="1">
    <citation type="submission" date="2020-06" db="EMBL/GenBank/DDBJ databases">
        <title>Draft genome sequences of strains closely related to Aspergillus parafelis and Aspergillus hiratsukae.</title>
        <authorList>
            <person name="Dos Santos R.A.C."/>
            <person name="Rivero-Menendez O."/>
            <person name="Steenwyk J.L."/>
            <person name="Mead M.E."/>
            <person name="Goldman G.H."/>
            <person name="Alastruey-Izquierdo A."/>
            <person name="Rokas A."/>
        </authorList>
    </citation>
    <scope>NUCLEOTIDE SEQUENCE</scope>
    <source>
        <strain evidence="8">CNM-CM6106</strain>
    </source>
</reference>
<comment type="catalytic activity">
    <reaction evidence="6">
        <text>an L-aminoacyl-L-amino acid + H2O = 2 an L-alpha-amino acid</text>
        <dbReference type="Rhea" id="RHEA:48940"/>
        <dbReference type="ChEBI" id="CHEBI:15377"/>
        <dbReference type="ChEBI" id="CHEBI:59869"/>
        <dbReference type="ChEBI" id="CHEBI:77460"/>
        <dbReference type="EC" id="3.4.13.19"/>
    </reaction>
</comment>
<dbReference type="CDD" id="cd20615">
    <property type="entry name" value="CYP_GliC-like"/>
    <property type="match status" value="1"/>
</dbReference>
<gene>
    <name evidence="8" type="ORF">CNMCM6106_003435</name>
</gene>
<keyword evidence="4 5" id="KW-0408">Iron</keyword>
<dbReference type="InterPro" id="IPR036188">
    <property type="entry name" value="FAD/NAD-bd_sf"/>
</dbReference>
<dbReference type="InterPro" id="IPR023753">
    <property type="entry name" value="FAD/NAD-binding_dom"/>
</dbReference>
<dbReference type="InterPro" id="IPR032466">
    <property type="entry name" value="Metal_Hydrolase"/>
</dbReference>
<evidence type="ECO:0000256" key="6">
    <source>
        <dbReference type="RuleBase" id="RU341113"/>
    </source>
</evidence>
<dbReference type="EC" id="3.4.13.19" evidence="6"/>
<dbReference type="PANTHER" id="PTHR10443">
    <property type="entry name" value="MICROSOMAL DIPEPTIDASE"/>
    <property type="match status" value="1"/>
</dbReference>
<keyword evidence="6" id="KW-0645">Protease</keyword>
<dbReference type="Pfam" id="PF01244">
    <property type="entry name" value="Peptidase_M19"/>
    <property type="match status" value="1"/>
</dbReference>
<evidence type="ECO:0000256" key="5">
    <source>
        <dbReference type="PIRSR" id="PIRSR602401-1"/>
    </source>
</evidence>
<keyword evidence="5" id="KW-0349">Heme</keyword>
<evidence type="ECO:0000313" key="9">
    <source>
        <dbReference type="Proteomes" id="UP000662466"/>
    </source>
</evidence>
<dbReference type="PROSITE" id="PS00086">
    <property type="entry name" value="CYTOCHROME_P450"/>
    <property type="match status" value="1"/>
</dbReference>
<comment type="cofactor">
    <cofactor evidence="6">
        <name>Zn(2+)</name>
        <dbReference type="ChEBI" id="CHEBI:29105"/>
    </cofactor>
</comment>
<evidence type="ECO:0000256" key="3">
    <source>
        <dbReference type="ARBA" id="ARBA00023002"/>
    </source>
</evidence>
<proteinExistence type="inferred from homology"/>
<dbReference type="GO" id="GO:0016705">
    <property type="term" value="F:oxidoreductase activity, acting on paired donors, with incorporation or reduction of molecular oxygen"/>
    <property type="evidence" value="ECO:0007669"/>
    <property type="project" value="InterPro"/>
</dbReference>
<dbReference type="GO" id="GO:0044283">
    <property type="term" value="P:small molecule biosynthetic process"/>
    <property type="evidence" value="ECO:0007669"/>
    <property type="project" value="UniProtKB-ARBA"/>
</dbReference>
<dbReference type="GO" id="GO:0070573">
    <property type="term" value="F:metallodipeptidase activity"/>
    <property type="evidence" value="ECO:0007669"/>
    <property type="project" value="InterPro"/>
</dbReference>
<dbReference type="CDD" id="cd01301">
    <property type="entry name" value="rDP_like"/>
    <property type="match status" value="1"/>
</dbReference>
<dbReference type="InterPro" id="IPR017972">
    <property type="entry name" value="Cyt_P450_CS"/>
</dbReference>
<keyword evidence="6" id="KW-0862">Zinc</keyword>
<dbReference type="InterPro" id="IPR002401">
    <property type="entry name" value="Cyt_P450_E_grp-I"/>
</dbReference>
<evidence type="ECO:0000259" key="7">
    <source>
        <dbReference type="Pfam" id="PF07992"/>
    </source>
</evidence>
<keyword evidence="2 6" id="KW-0224">Dipeptidase</keyword>
<dbReference type="GO" id="GO:0020037">
    <property type="term" value="F:heme binding"/>
    <property type="evidence" value="ECO:0007669"/>
    <property type="project" value="InterPro"/>
</dbReference>
<name>A0A8H6Q964_9EURO</name>
<dbReference type="InterPro" id="IPR036396">
    <property type="entry name" value="Cyt_P450_sf"/>
</dbReference>
<comment type="caution">
    <text evidence="8">The sequence shown here is derived from an EMBL/GenBank/DDBJ whole genome shotgun (WGS) entry which is preliminary data.</text>
</comment>
<dbReference type="SUPFAM" id="SSF51905">
    <property type="entry name" value="FAD/NAD(P)-binding domain"/>
    <property type="match status" value="1"/>
</dbReference>
<protein>
    <recommendedName>
        <fullName evidence="6">Dipeptidase</fullName>
        <ecNumber evidence="6">3.4.13.19</ecNumber>
    </recommendedName>
</protein>
<dbReference type="SUPFAM" id="SSF51556">
    <property type="entry name" value="Metallo-dependent hydrolases"/>
    <property type="match status" value="1"/>
</dbReference>
<dbReference type="Proteomes" id="UP000662466">
    <property type="component" value="Unassembled WGS sequence"/>
</dbReference>
<keyword evidence="6" id="KW-0378">Hydrolase</keyword>
<dbReference type="PRINTS" id="PR00463">
    <property type="entry name" value="EP450I"/>
</dbReference>
<keyword evidence="1 5" id="KW-0479">Metal-binding</keyword>
<keyword evidence="6" id="KW-0482">Metalloprotease</keyword>
<comment type="cofactor">
    <cofactor evidence="5">
        <name>heme</name>
        <dbReference type="ChEBI" id="CHEBI:30413"/>
    </cofactor>
</comment>
<dbReference type="PROSITE" id="PS51365">
    <property type="entry name" value="RENAL_DIPEPTIDASE_2"/>
    <property type="match status" value="1"/>
</dbReference>
<dbReference type="GO" id="GO:0006508">
    <property type="term" value="P:proteolysis"/>
    <property type="evidence" value="ECO:0007669"/>
    <property type="project" value="UniProtKB-KW"/>
</dbReference>
<dbReference type="InterPro" id="IPR013024">
    <property type="entry name" value="GGCT-like"/>
</dbReference>
<dbReference type="InterPro" id="IPR001128">
    <property type="entry name" value="Cyt_P450"/>
</dbReference>
<dbReference type="GO" id="GO:0005506">
    <property type="term" value="F:iron ion binding"/>
    <property type="evidence" value="ECO:0007669"/>
    <property type="project" value="InterPro"/>
</dbReference>
<dbReference type="Gene3D" id="3.10.490.10">
    <property type="entry name" value="Gamma-glutamyl cyclotransferase-like"/>
    <property type="match status" value="1"/>
</dbReference>
<dbReference type="CDD" id="cd06661">
    <property type="entry name" value="GGCT_like"/>
    <property type="match status" value="1"/>
</dbReference>
<dbReference type="Pfam" id="PF00067">
    <property type="entry name" value="p450"/>
    <property type="match status" value="1"/>
</dbReference>
<sequence>MSEVGPGSIDNPNFPDKAIWYFAYGSNIKSSIMKARGITPLRSQAVVVPSHVLCFDIFGIPYAEPAFASIAPMPAETAGSTNDKEHKTLLPVYGVAYLLTPDDYRRLVLTEGAGVGYNEITVTAGPVSDLHTDEQEILVHTLEAKYPWRPNRAPSARYMGLILDGAEEFNLPAAYRAYLESLPKFERSQTLRGRVGAYWFLAFWRRAIRILAALTKLAYRLKGHRLLQQVPLIDGHNDFPWMLRGHLLNDLSKGDLNHLSIGQTDISRLRKGMVGGQFWSAFVPWCVVDQVSRLPESFPDEAHWRRLRETLQQIDVIHRMLEEYPHVFGLAESVADVWSVFRSGRIASLIGIEGLHQIANSPSILRTFHRLGVRYASLSHTSNNRYSDSAVNSALHHGLSEDGKRMIEEMNRVGIIVDLSHTSEAAQQDALAVSKAPVIFSHSACFALVPHRRNVSNRVLQLLKENQGVIMVCCLRELVDPTGGANATRKQVVDHIVYAGESIGFDHVGIGSDFDGMLEGPDGLDDVSQFPALVEDLLRRGVSESAIQKVLGLNILRVLKEVENIARQERMTGSTKPLCDDIDSAWTPEQREILCAQGKKRGLWQPDDARYDHSKAVEGINMALSTSLYEALIVGAGPAGLSVALGLSRTHRRAAVFTKPDGAGFRNEGAAEMHNVISRDGIPPAEFRSIAKEQIMRYGTVDFIDAEIVHMLKVSAGEGPMETFQITASDGRHWTGRKLALAMGSVEVFPDIEGYKENWPQNIFQCFFCDGHERSHLPGGVLTFPNPMYAHMAQMMQLLATPTSGPVTVFTDGPVPDNEAMSAAMQKVEALECKVETGKIIRLVPATEPDVGITVIVEGGKEYKMGYLGHKPPTVVAGAEMVRKLGIEIEDHPIMGQNIKVVDPLCSTNVKGVFVAGDAGSPMKAVANAIGSVKRFGSGMVTNSFNDIVSKLLDYYLTRRYPISRQVTGRPLPGRPYRWPNGQGDAGKFLDGIENRRAWAKEHGHVYRIWAGMKPEVYACFLIFNGTADEADEASLNVYRVLQKPEHVKLVFRDSDRHSKASNNDSGYLMGEILGQCLGLISGADWRALRRVSEPAFRHSTAVEYIAKIQQRVNAYCAAHQGLRSGSIDPVADFKFLPFLIIADILYGPLTPDMEAELCQIASEREELFRFVMKGGLTRYTWSRYLSSKANRALKSFQAQWRSFNEAAFRRARDLKWTETPVYQLFEAVRVGQVSAANVYQTLDEMLFANLDVTMGALSWNVVFLAAHVDAQERLFQEITTKAREGEEMIQYVQSSSTYLASCIMESSRLKPLAAFSVPQAAPTDRVIDGYVIPAGTSFIVDSYALNVENEFWGPDRREYRPARFEQLSASETRYHMWRFGFGPRQCLGKYVADLTLRLFLLHLVQNWTLRLPASEGSSSEDWRRDLDSWITHPRVQLTCKQRQ</sequence>
<evidence type="ECO:0000313" key="8">
    <source>
        <dbReference type="EMBL" id="KAF7168109.1"/>
    </source>
</evidence>
<dbReference type="GO" id="GO:0004497">
    <property type="term" value="F:monooxygenase activity"/>
    <property type="evidence" value="ECO:0007669"/>
    <property type="project" value="InterPro"/>
</dbReference>
<dbReference type="EMBL" id="JACBAF010002089">
    <property type="protein sequence ID" value="KAF7168109.1"/>
    <property type="molecule type" value="Genomic_DNA"/>
</dbReference>
<organism evidence="8 9">
    <name type="scientific">Aspergillus hiratsukae</name>
    <dbReference type="NCBI Taxonomy" id="1194566"/>
    <lineage>
        <taxon>Eukaryota</taxon>
        <taxon>Fungi</taxon>
        <taxon>Dikarya</taxon>
        <taxon>Ascomycota</taxon>
        <taxon>Pezizomycotina</taxon>
        <taxon>Eurotiomycetes</taxon>
        <taxon>Eurotiomycetidae</taxon>
        <taxon>Eurotiales</taxon>
        <taxon>Aspergillaceae</taxon>
        <taxon>Aspergillus</taxon>
        <taxon>Aspergillus subgen. Fumigati</taxon>
    </lineage>
</organism>
<dbReference type="SUPFAM" id="SSF48264">
    <property type="entry name" value="Cytochrome P450"/>
    <property type="match status" value="1"/>
</dbReference>